<dbReference type="CDD" id="cd06261">
    <property type="entry name" value="TM_PBP2"/>
    <property type="match status" value="1"/>
</dbReference>
<comment type="subcellular location">
    <subcellularLocation>
        <location evidence="1 8">Cell membrane</location>
        <topology evidence="1 8">Multi-pass membrane protein</topology>
    </subcellularLocation>
</comment>
<dbReference type="GO" id="GO:0043190">
    <property type="term" value="C:ATP-binding cassette (ABC) transporter complex"/>
    <property type="evidence" value="ECO:0007669"/>
    <property type="project" value="InterPro"/>
</dbReference>
<feature type="transmembrane region" description="Helical" evidence="8">
    <location>
        <begin position="167"/>
        <end position="189"/>
    </location>
</feature>
<dbReference type="Gene3D" id="1.10.3720.10">
    <property type="entry name" value="MetI-like"/>
    <property type="match status" value="1"/>
</dbReference>
<sequence>MPKLFDPQIVWEGIPALLPYLPITMEIVLVSAFFALVLGFAIALVKVRRVPVLQNLATLYVSYMRGTPLLVQLYIAFYGVPILLEYMNRSIGTHYSINSISGMFFVIIAFSLNEAAYSSETIRAALQAVDKGQVEAGYSIGLSTLQVFRYIILPESLKIALPSLGNIFIGLLKGTSLAFVCAVVEMTAASRLIAGRNLRFFEMYVSLSLIYWALSLISERIFAFLEKRLRKSDAVIRKNEKLAQAEAGKD</sequence>
<dbReference type="NCBIfam" id="TIGR01726">
    <property type="entry name" value="HEQRo_perm_3TM"/>
    <property type="match status" value="1"/>
</dbReference>
<keyword evidence="7 8" id="KW-0472">Membrane</keyword>
<dbReference type="InterPro" id="IPR043429">
    <property type="entry name" value="ArtM/GltK/GlnP/TcyL/YhdX-like"/>
</dbReference>
<evidence type="ECO:0000313" key="11">
    <source>
        <dbReference type="Proteomes" id="UP000182379"/>
    </source>
</evidence>
<protein>
    <submittedName>
        <fullName evidence="10">Amino acid ABC transporter membrane protein, PAAT family</fullName>
    </submittedName>
</protein>
<evidence type="ECO:0000256" key="7">
    <source>
        <dbReference type="ARBA" id="ARBA00023136"/>
    </source>
</evidence>
<dbReference type="SUPFAM" id="SSF161098">
    <property type="entry name" value="MetI-like"/>
    <property type="match status" value="1"/>
</dbReference>
<feature type="transmembrane region" description="Helical" evidence="8">
    <location>
        <begin position="66"/>
        <end position="84"/>
    </location>
</feature>
<dbReference type="InterPro" id="IPR010065">
    <property type="entry name" value="AA_ABC_transptr_permease_3TM"/>
</dbReference>
<accession>A0A1H2UWQ9</accession>
<evidence type="ECO:0000256" key="1">
    <source>
        <dbReference type="ARBA" id="ARBA00004651"/>
    </source>
</evidence>
<dbReference type="GO" id="GO:0006865">
    <property type="term" value="P:amino acid transport"/>
    <property type="evidence" value="ECO:0007669"/>
    <property type="project" value="UniProtKB-KW"/>
</dbReference>
<name>A0A1H2UWQ9_ACIFE</name>
<proteinExistence type="inferred from homology"/>
<evidence type="ECO:0000256" key="3">
    <source>
        <dbReference type="ARBA" id="ARBA00022475"/>
    </source>
</evidence>
<comment type="caution">
    <text evidence="10">The sequence shown here is derived from an EMBL/GenBank/DDBJ whole genome shotgun (WGS) entry which is preliminary data.</text>
</comment>
<dbReference type="InterPro" id="IPR000515">
    <property type="entry name" value="MetI-like"/>
</dbReference>
<gene>
    <name evidence="10" type="ORF">SAMN05216495_10361</name>
</gene>
<dbReference type="AlphaFoldDB" id="A0A1H2UWQ9"/>
<reference evidence="10 11" key="1">
    <citation type="submission" date="2016-10" db="EMBL/GenBank/DDBJ databases">
        <authorList>
            <person name="Varghese N."/>
            <person name="Submissions S."/>
        </authorList>
    </citation>
    <scope>NUCLEOTIDE SEQUENCE [LARGE SCALE GENOMIC DNA]</scope>
    <source>
        <strain evidence="10 11">WCC6</strain>
    </source>
</reference>
<keyword evidence="6 8" id="KW-1133">Transmembrane helix</keyword>
<keyword evidence="2 8" id="KW-0813">Transport</keyword>
<evidence type="ECO:0000256" key="8">
    <source>
        <dbReference type="RuleBase" id="RU363032"/>
    </source>
</evidence>
<evidence type="ECO:0000256" key="4">
    <source>
        <dbReference type="ARBA" id="ARBA00022692"/>
    </source>
</evidence>
<evidence type="ECO:0000259" key="9">
    <source>
        <dbReference type="PROSITE" id="PS50928"/>
    </source>
</evidence>
<keyword evidence="4 8" id="KW-0812">Transmembrane</keyword>
<dbReference type="Pfam" id="PF00528">
    <property type="entry name" value="BPD_transp_1"/>
    <property type="match status" value="1"/>
</dbReference>
<dbReference type="Proteomes" id="UP000182379">
    <property type="component" value="Unassembled WGS sequence"/>
</dbReference>
<dbReference type="RefSeq" id="WP_074704793.1">
    <property type="nucleotide sequence ID" value="NZ_CALAKB010000043.1"/>
</dbReference>
<dbReference type="EMBL" id="FNOP01000003">
    <property type="protein sequence ID" value="SDW60522.1"/>
    <property type="molecule type" value="Genomic_DNA"/>
</dbReference>
<dbReference type="PANTHER" id="PTHR30614">
    <property type="entry name" value="MEMBRANE COMPONENT OF AMINO ACID ABC TRANSPORTER"/>
    <property type="match status" value="1"/>
</dbReference>
<dbReference type="GO" id="GO:0022857">
    <property type="term" value="F:transmembrane transporter activity"/>
    <property type="evidence" value="ECO:0007669"/>
    <property type="project" value="InterPro"/>
</dbReference>
<evidence type="ECO:0000313" key="10">
    <source>
        <dbReference type="EMBL" id="SDW60522.1"/>
    </source>
</evidence>
<comment type="similarity">
    <text evidence="8">Belongs to the binding-protein-dependent transport system permease family.</text>
</comment>
<dbReference type="PANTHER" id="PTHR30614:SF0">
    <property type="entry name" value="L-CYSTINE TRANSPORT SYSTEM PERMEASE PROTEIN TCYL"/>
    <property type="match status" value="1"/>
</dbReference>
<feature type="transmembrane region" description="Helical" evidence="8">
    <location>
        <begin position="201"/>
        <end position="222"/>
    </location>
</feature>
<feature type="transmembrane region" description="Helical" evidence="8">
    <location>
        <begin position="96"/>
        <end position="113"/>
    </location>
</feature>
<evidence type="ECO:0000256" key="2">
    <source>
        <dbReference type="ARBA" id="ARBA00022448"/>
    </source>
</evidence>
<organism evidence="10 11">
    <name type="scientific">Acidaminococcus fermentans</name>
    <dbReference type="NCBI Taxonomy" id="905"/>
    <lineage>
        <taxon>Bacteria</taxon>
        <taxon>Bacillati</taxon>
        <taxon>Bacillota</taxon>
        <taxon>Negativicutes</taxon>
        <taxon>Acidaminococcales</taxon>
        <taxon>Acidaminococcaceae</taxon>
        <taxon>Acidaminococcus</taxon>
    </lineage>
</organism>
<feature type="domain" description="ABC transmembrane type-1" evidence="9">
    <location>
        <begin position="21"/>
        <end position="222"/>
    </location>
</feature>
<feature type="transmembrane region" description="Helical" evidence="8">
    <location>
        <begin position="20"/>
        <end position="45"/>
    </location>
</feature>
<keyword evidence="5" id="KW-0029">Amino-acid transport</keyword>
<dbReference type="PROSITE" id="PS50928">
    <property type="entry name" value="ABC_TM1"/>
    <property type="match status" value="1"/>
</dbReference>
<keyword evidence="3" id="KW-1003">Cell membrane</keyword>
<evidence type="ECO:0000256" key="5">
    <source>
        <dbReference type="ARBA" id="ARBA00022970"/>
    </source>
</evidence>
<evidence type="ECO:0000256" key="6">
    <source>
        <dbReference type="ARBA" id="ARBA00022989"/>
    </source>
</evidence>
<dbReference type="InterPro" id="IPR035906">
    <property type="entry name" value="MetI-like_sf"/>
</dbReference>